<proteinExistence type="predicted"/>
<comment type="caution">
    <text evidence="1">The sequence shown here is derived from an EMBL/GenBank/DDBJ whole genome shotgun (WGS) entry which is preliminary data.</text>
</comment>
<reference evidence="1 2" key="1">
    <citation type="submission" date="2019-05" db="EMBL/GenBank/DDBJ databases">
        <title>Another draft genome of Portunus trituberculatus and its Hox gene families provides insights of decapod evolution.</title>
        <authorList>
            <person name="Jeong J.-H."/>
            <person name="Song I."/>
            <person name="Kim S."/>
            <person name="Choi T."/>
            <person name="Kim D."/>
            <person name="Ryu S."/>
            <person name="Kim W."/>
        </authorList>
    </citation>
    <scope>NUCLEOTIDE SEQUENCE [LARGE SCALE GENOMIC DNA]</scope>
    <source>
        <tissue evidence="1">Muscle</tissue>
    </source>
</reference>
<dbReference type="EMBL" id="VSRR010078044">
    <property type="protein sequence ID" value="MPC88515.1"/>
    <property type="molecule type" value="Genomic_DNA"/>
</dbReference>
<dbReference type="AlphaFoldDB" id="A0A5B7J163"/>
<evidence type="ECO:0000313" key="2">
    <source>
        <dbReference type="Proteomes" id="UP000324222"/>
    </source>
</evidence>
<sequence>MFSATRDVCGTALWPPRPGRRHDESACRQLYLAHPQPGKIMIYPRNWK</sequence>
<organism evidence="1 2">
    <name type="scientific">Portunus trituberculatus</name>
    <name type="common">Swimming crab</name>
    <name type="synonym">Neptunus trituberculatus</name>
    <dbReference type="NCBI Taxonomy" id="210409"/>
    <lineage>
        <taxon>Eukaryota</taxon>
        <taxon>Metazoa</taxon>
        <taxon>Ecdysozoa</taxon>
        <taxon>Arthropoda</taxon>
        <taxon>Crustacea</taxon>
        <taxon>Multicrustacea</taxon>
        <taxon>Malacostraca</taxon>
        <taxon>Eumalacostraca</taxon>
        <taxon>Eucarida</taxon>
        <taxon>Decapoda</taxon>
        <taxon>Pleocyemata</taxon>
        <taxon>Brachyura</taxon>
        <taxon>Eubrachyura</taxon>
        <taxon>Portunoidea</taxon>
        <taxon>Portunidae</taxon>
        <taxon>Portuninae</taxon>
        <taxon>Portunus</taxon>
    </lineage>
</organism>
<accession>A0A5B7J163</accession>
<name>A0A5B7J163_PORTR</name>
<protein>
    <submittedName>
        <fullName evidence="1">Uncharacterized protein</fullName>
    </submittedName>
</protein>
<dbReference type="Proteomes" id="UP000324222">
    <property type="component" value="Unassembled WGS sequence"/>
</dbReference>
<gene>
    <name evidence="1" type="ORF">E2C01_083421</name>
</gene>
<evidence type="ECO:0000313" key="1">
    <source>
        <dbReference type="EMBL" id="MPC88515.1"/>
    </source>
</evidence>
<keyword evidence="2" id="KW-1185">Reference proteome</keyword>